<dbReference type="InterPro" id="IPR036812">
    <property type="entry name" value="NAD(P)_OxRdtase_dom_sf"/>
</dbReference>
<dbReference type="PRINTS" id="PR00069">
    <property type="entry name" value="ALDKETRDTASE"/>
</dbReference>
<organism evidence="2 3">
    <name type="scientific">Chryseosolibacter indicus</name>
    <dbReference type="NCBI Taxonomy" id="2782351"/>
    <lineage>
        <taxon>Bacteria</taxon>
        <taxon>Pseudomonadati</taxon>
        <taxon>Bacteroidota</taxon>
        <taxon>Cytophagia</taxon>
        <taxon>Cytophagales</taxon>
        <taxon>Chryseotaleaceae</taxon>
        <taxon>Chryseosolibacter</taxon>
    </lineage>
</organism>
<dbReference type="Gene3D" id="3.20.20.100">
    <property type="entry name" value="NADP-dependent oxidoreductase domain"/>
    <property type="match status" value="1"/>
</dbReference>
<dbReference type="EMBL" id="JAHESD010000070">
    <property type="protein sequence ID" value="MBT1705837.1"/>
    <property type="molecule type" value="Genomic_DNA"/>
</dbReference>
<dbReference type="InterPro" id="IPR050523">
    <property type="entry name" value="AKR_Detox_Biosynth"/>
</dbReference>
<dbReference type="SUPFAM" id="SSF51430">
    <property type="entry name" value="NAD(P)-linked oxidoreductase"/>
    <property type="match status" value="1"/>
</dbReference>
<dbReference type="CDD" id="cd19092">
    <property type="entry name" value="AKR_BsYcsN_EcYdhF-like"/>
    <property type="match status" value="1"/>
</dbReference>
<dbReference type="Proteomes" id="UP000772618">
    <property type="component" value="Unassembled WGS sequence"/>
</dbReference>
<comment type="caution">
    <text evidence="2">The sequence shown here is derived from an EMBL/GenBank/DDBJ whole genome shotgun (WGS) entry which is preliminary data.</text>
</comment>
<reference evidence="2 3" key="1">
    <citation type="submission" date="2021-05" db="EMBL/GenBank/DDBJ databases">
        <title>A Polyphasic approach of four new species of the genus Ohtaekwangia: Ohtaekwangia histidinii sp. nov., Ohtaekwangia cretensis sp. nov., Ohtaekwangia indiensis sp. nov., Ohtaekwangia reichenbachii sp. nov. from diverse environment.</title>
        <authorList>
            <person name="Octaviana S."/>
        </authorList>
    </citation>
    <scope>NUCLEOTIDE SEQUENCE [LARGE SCALE GENOMIC DNA]</scope>
    <source>
        <strain evidence="2 3">PWU20</strain>
    </source>
</reference>
<accession>A0ABS5VWN4</accession>
<dbReference type="RefSeq" id="WP_254156056.1">
    <property type="nucleotide sequence ID" value="NZ_JAHESD010000070.1"/>
</dbReference>
<evidence type="ECO:0000259" key="1">
    <source>
        <dbReference type="Pfam" id="PF00248"/>
    </source>
</evidence>
<dbReference type="InterPro" id="IPR023210">
    <property type="entry name" value="NADP_OxRdtase_dom"/>
</dbReference>
<dbReference type="Pfam" id="PF00248">
    <property type="entry name" value="Aldo_ket_red"/>
    <property type="match status" value="1"/>
</dbReference>
<dbReference type="PANTHER" id="PTHR43364">
    <property type="entry name" value="NADH-SPECIFIC METHYLGLYOXAL REDUCTASE-RELATED"/>
    <property type="match status" value="1"/>
</dbReference>
<gene>
    <name evidence="2" type="ORF">KK060_21280</name>
</gene>
<evidence type="ECO:0000313" key="3">
    <source>
        <dbReference type="Proteomes" id="UP000772618"/>
    </source>
</evidence>
<keyword evidence="3" id="KW-1185">Reference proteome</keyword>
<name>A0ABS5VWN4_9BACT</name>
<evidence type="ECO:0000313" key="2">
    <source>
        <dbReference type="EMBL" id="MBT1705837.1"/>
    </source>
</evidence>
<feature type="domain" description="NADP-dependent oxidoreductase" evidence="1">
    <location>
        <begin position="15"/>
        <end position="276"/>
    </location>
</feature>
<dbReference type="PANTHER" id="PTHR43364:SF1">
    <property type="entry name" value="OXIDOREDUCTASE YDHF"/>
    <property type="match status" value="1"/>
</dbReference>
<proteinExistence type="predicted"/>
<protein>
    <submittedName>
        <fullName evidence="2">Aldo/keto reductase</fullName>
    </submittedName>
</protein>
<sequence length="289" mass="32598">MERRYLHLKGLECSRIIAGAWRWNNVDEKTVSNLIDTSLDVGITSFDHADIYGDYSNEKIFGNVLRHRSSIRREIQLITKCGIKLLSDKHPGTWIKHYDTTKEHIINSVDQSLANLGTDYIDLLLIHRPDPLMDPEEVAEAFGLLKQNGKVLYFGVSNFTATQFEMLQSCLPFPLITNQLEISIEKLDALYDGTLDVMMKHKVAPMAWSPLGGGRLLNNSKALSKCSKYKATESQIALAWLLKHPADIFPIIGTTQPERIKEAAKAIDIVLDRQDWFDMLKAATGKDVA</sequence>
<dbReference type="InterPro" id="IPR020471">
    <property type="entry name" value="AKR"/>
</dbReference>